<feature type="compositionally biased region" description="Low complexity" evidence="1">
    <location>
        <begin position="86"/>
        <end position="110"/>
    </location>
</feature>
<name>A0AAW0Z3W7_9TREE</name>
<dbReference type="GeneID" id="92179232"/>
<keyword evidence="3" id="KW-1185">Reference proteome</keyword>
<reference evidence="2 3" key="1">
    <citation type="journal article" date="2024" name="bioRxiv">
        <title>Comparative genomics of Cryptococcus and Kwoniella reveals pathogenesis evolution and contrasting karyotype dynamics via intercentromeric recombination or chromosome fusion.</title>
        <authorList>
            <person name="Coelho M.A."/>
            <person name="David-Palma M."/>
            <person name="Shea T."/>
            <person name="Bowers K."/>
            <person name="McGinley-Smith S."/>
            <person name="Mohammad A.W."/>
            <person name="Gnirke A."/>
            <person name="Yurkov A.M."/>
            <person name="Nowrousian M."/>
            <person name="Sun S."/>
            <person name="Cuomo C.A."/>
            <person name="Heitman J."/>
        </authorList>
    </citation>
    <scope>NUCLEOTIDE SEQUENCE [LARGE SCALE GENOMIC DNA]</scope>
    <source>
        <strain evidence="2 3">CBS 13917</strain>
    </source>
</reference>
<evidence type="ECO:0000256" key="1">
    <source>
        <dbReference type="SAM" id="MobiDB-lite"/>
    </source>
</evidence>
<organism evidence="2 3">
    <name type="scientific">Kwoniella newhampshirensis</name>
    <dbReference type="NCBI Taxonomy" id="1651941"/>
    <lineage>
        <taxon>Eukaryota</taxon>
        <taxon>Fungi</taxon>
        <taxon>Dikarya</taxon>
        <taxon>Basidiomycota</taxon>
        <taxon>Agaricomycotina</taxon>
        <taxon>Tremellomycetes</taxon>
        <taxon>Tremellales</taxon>
        <taxon>Cryptococcaceae</taxon>
        <taxon>Kwoniella</taxon>
    </lineage>
</organism>
<accession>A0AAW0Z3W7</accession>
<evidence type="ECO:0000313" key="2">
    <source>
        <dbReference type="EMBL" id="KAK8864719.1"/>
    </source>
</evidence>
<dbReference type="AlphaFoldDB" id="A0AAW0Z3W7"/>
<dbReference type="KEGG" id="kne:92179232"/>
<dbReference type="EMBL" id="JBCAWK010000003">
    <property type="protein sequence ID" value="KAK8864719.1"/>
    <property type="molecule type" value="Genomic_DNA"/>
</dbReference>
<feature type="compositionally biased region" description="Basic residues" evidence="1">
    <location>
        <begin position="154"/>
        <end position="168"/>
    </location>
</feature>
<comment type="caution">
    <text evidence="2">The sequence shown here is derived from an EMBL/GenBank/DDBJ whole genome shotgun (WGS) entry which is preliminary data.</text>
</comment>
<protein>
    <submittedName>
        <fullName evidence="2">Uncharacterized protein</fullName>
    </submittedName>
</protein>
<evidence type="ECO:0000313" key="3">
    <source>
        <dbReference type="Proteomes" id="UP001388673"/>
    </source>
</evidence>
<sequence length="168" mass="17669">MGIFAFLPCCGPRKEKVKDVEAGAESTTLLPPAREESIISADGLAGGYGATEQGLTDEQRTRIEAIGREVGNHMLPIHSLPPGQRSSPSLSKTSTSRARAPSSSSRSSSRPPSPSPHRPETSPPDGALQSPEREDEDGVVRKQLFVGGGGTRKTSGRGRGKGRGKGRK</sequence>
<dbReference type="Proteomes" id="UP001388673">
    <property type="component" value="Unassembled WGS sequence"/>
</dbReference>
<dbReference type="RefSeq" id="XP_066805015.1">
    <property type="nucleotide sequence ID" value="XM_066945092.1"/>
</dbReference>
<gene>
    <name evidence="2" type="ORF">IAR55_001973</name>
</gene>
<proteinExistence type="predicted"/>
<feature type="region of interest" description="Disordered" evidence="1">
    <location>
        <begin position="66"/>
        <end position="168"/>
    </location>
</feature>